<dbReference type="InterPro" id="IPR022062">
    <property type="entry name" value="DUF3618"/>
</dbReference>
<keyword evidence="1" id="KW-0472">Membrane</keyword>
<proteinExistence type="predicted"/>
<dbReference type="STRING" id="403935.SAMN05216481_10181"/>
<sequence>MSEARTPAEIEAEIVRRRQELAETLDELAVRVHPKTIADGVKARAASAVDRTAGRAYVAVNHALSDVRDRFTDEEGRPRAARIVPVALVAVGVAGLLVVSSRRRRR</sequence>
<dbReference type="Proteomes" id="UP000199055">
    <property type="component" value="Unassembled WGS sequence"/>
</dbReference>
<accession>A0A1H8YXH5</accession>
<keyword evidence="1" id="KW-1133">Transmembrane helix</keyword>
<evidence type="ECO:0000313" key="2">
    <source>
        <dbReference type="EMBL" id="SEP56068.1"/>
    </source>
</evidence>
<dbReference type="RefSeq" id="WP_093654171.1">
    <property type="nucleotide sequence ID" value="NZ_FOET01000001.1"/>
</dbReference>
<gene>
    <name evidence="2" type="ORF">SAMN05216481_10181</name>
</gene>
<keyword evidence="3" id="KW-1185">Reference proteome</keyword>
<dbReference type="AlphaFoldDB" id="A0A1H8YXH5"/>
<evidence type="ECO:0008006" key="4">
    <source>
        <dbReference type="Google" id="ProtNLM"/>
    </source>
</evidence>
<reference evidence="2 3" key="1">
    <citation type="submission" date="2016-10" db="EMBL/GenBank/DDBJ databases">
        <authorList>
            <person name="de Groot N.N."/>
        </authorList>
    </citation>
    <scope>NUCLEOTIDE SEQUENCE [LARGE SCALE GENOMIC DNA]</scope>
    <source>
        <strain evidence="2 3">CGMCC 4.3519</strain>
    </source>
</reference>
<name>A0A1H8YXH5_9ACTN</name>
<dbReference type="EMBL" id="FOET01000001">
    <property type="protein sequence ID" value="SEP56068.1"/>
    <property type="molecule type" value="Genomic_DNA"/>
</dbReference>
<evidence type="ECO:0000256" key="1">
    <source>
        <dbReference type="SAM" id="Phobius"/>
    </source>
</evidence>
<feature type="transmembrane region" description="Helical" evidence="1">
    <location>
        <begin position="80"/>
        <end position="99"/>
    </location>
</feature>
<protein>
    <recommendedName>
        <fullName evidence="4">MYXO-CTERM domain-containing protein</fullName>
    </recommendedName>
</protein>
<organism evidence="2 3">
    <name type="scientific">Streptomyces radiopugnans</name>
    <dbReference type="NCBI Taxonomy" id="403935"/>
    <lineage>
        <taxon>Bacteria</taxon>
        <taxon>Bacillati</taxon>
        <taxon>Actinomycetota</taxon>
        <taxon>Actinomycetes</taxon>
        <taxon>Kitasatosporales</taxon>
        <taxon>Streptomycetaceae</taxon>
        <taxon>Streptomyces</taxon>
    </lineage>
</organism>
<evidence type="ECO:0000313" key="3">
    <source>
        <dbReference type="Proteomes" id="UP000199055"/>
    </source>
</evidence>
<dbReference type="Pfam" id="PF12277">
    <property type="entry name" value="DUF3618"/>
    <property type="match status" value="1"/>
</dbReference>
<keyword evidence="1" id="KW-0812">Transmembrane</keyword>